<evidence type="ECO:0000313" key="2">
    <source>
        <dbReference type="Proteomes" id="UP000054538"/>
    </source>
</evidence>
<evidence type="ECO:0000313" key="1">
    <source>
        <dbReference type="EMBL" id="KIK94894.1"/>
    </source>
</evidence>
<dbReference type="EMBL" id="KN825077">
    <property type="protein sequence ID" value="KIK94894.1"/>
    <property type="molecule type" value="Genomic_DNA"/>
</dbReference>
<name>A0A0D0E2M6_9AGAM</name>
<protein>
    <submittedName>
        <fullName evidence="1">Uncharacterized protein</fullName>
    </submittedName>
</protein>
<dbReference type="HOGENOM" id="CLU_1627623_0_0_1"/>
<reference evidence="1 2" key="1">
    <citation type="submission" date="2014-04" db="EMBL/GenBank/DDBJ databases">
        <authorList>
            <consortium name="DOE Joint Genome Institute"/>
            <person name="Kuo A."/>
            <person name="Kohler A."/>
            <person name="Jargeat P."/>
            <person name="Nagy L.G."/>
            <person name="Floudas D."/>
            <person name="Copeland A."/>
            <person name="Barry K.W."/>
            <person name="Cichocki N."/>
            <person name="Veneault-Fourrey C."/>
            <person name="LaButti K."/>
            <person name="Lindquist E.A."/>
            <person name="Lipzen A."/>
            <person name="Lundell T."/>
            <person name="Morin E."/>
            <person name="Murat C."/>
            <person name="Sun H."/>
            <person name="Tunlid A."/>
            <person name="Henrissat B."/>
            <person name="Grigoriev I.V."/>
            <person name="Hibbett D.S."/>
            <person name="Martin F."/>
            <person name="Nordberg H.P."/>
            <person name="Cantor M.N."/>
            <person name="Hua S.X."/>
        </authorList>
    </citation>
    <scope>NUCLEOTIDE SEQUENCE [LARGE SCALE GENOMIC DNA]</scope>
    <source>
        <strain evidence="1 2">Ve08.2h10</strain>
    </source>
</reference>
<sequence length="163" mass="17085">MTDSTAHRIDSDAAVYPLSGSLNIRLAVVGESDLRGTAVLNTLKALYQSNHDFGEVAPDTPSPHPTFIPSATTLVAASASPPNEEHRAFMKQLTSGAQTAASSNFQSSIVAGPLSDESSEEFTDIGVWLGSGIFQGGQEKAILASLALQEWVQHDGANVGLTF</sequence>
<organism evidence="1 2">
    <name type="scientific">Paxillus rubicundulus Ve08.2h10</name>
    <dbReference type="NCBI Taxonomy" id="930991"/>
    <lineage>
        <taxon>Eukaryota</taxon>
        <taxon>Fungi</taxon>
        <taxon>Dikarya</taxon>
        <taxon>Basidiomycota</taxon>
        <taxon>Agaricomycotina</taxon>
        <taxon>Agaricomycetes</taxon>
        <taxon>Agaricomycetidae</taxon>
        <taxon>Boletales</taxon>
        <taxon>Paxilineae</taxon>
        <taxon>Paxillaceae</taxon>
        <taxon>Paxillus</taxon>
    </lineage>
</organism>
<accession>A0A0D0E2M6</accession>
<dbReference type="OrthoDB" id="10261040at2759"/>
<dbReference type="Proteomes" id="UP000054538">
    <property type="component" value="Unassembled WGS sequence"/>
</dbReference>
<dbReference type="InParanoid" id="A0A0D0E2M6"/>
<dbReference type="AlphaFoldDB" id="A0A0D0E2M6"/>
<keyword evidence="2" id="KW-1185">Reference proteome</keyword>
<proteinExistence type="predicted"/>
<gene>
    <name evidence="1" type="ORF">PAXRUDRAFT_141911</name>
</gene>
<reference evidence="2" key="2">
    <citation type="submission" date="2015-01" db="EMBL/GenBank/DDBJ databases">
        <title>Evolutionary Origins and Diversification of the Mycorrhizal Mutualists.</title>
        <authorList>
            <consortium name="DOE Joint Genome Institute"/>
            <consortium name="Mycorrhizal Genomics Consortium"/>
            <person name="Kohler A."/>
            <person name="Kuo A."/>
            <person name="Nagy L.G."/>
            <person name="Floudas D."/>
            <person name="Copeland A."/>
            <person name="Barry K.W."/>
            <person name="Cichocki N."/>
            <person name="Veneault-Fourrey C."/>
            <person name="LaButti K."/>
            <person name="Lindquist E.A."/>
            <person name="Lipzen A."/>
            <person name="Lundell T."/>
            <person name="Morin E."/>
            <person name="Murat C."/>
            <person name="Riley R."/>
            <person name="Ohm R."/>
            <person name="Sun H."/>
            <person name="Tunlid A."/>
            <person name="Henrissat B."/>
            <person name="Grigoriev I.V."/>
            <person name="Hibbett D.S."/>
            <person name="Martin F."/>
        </authorList>
    </citation>
    <scope>NUCLEOTIDE SEQUENCE [LARGE SCALE GENOMIC DNA]</scope>
    <source>
        <strain evidence="2">Ve08.2h10</strain>
    </source>
</reference>